<evidence type="ECO:0000259" key="2">
    <source>
        <dbReference type="Pfam" id="PF07905"/>
    </source>
</evidence>
<name>A0A5R9F754_9ACTN</name>
<feature type="non-terminal residue" evidence="3">
    <location>
        <position position="375"/>
    </location>
</feature>
<dbReference type="InterPro" id="IPR012914">
    <property type="entry name" value="PucR_dom"/>
</dbReference>
<accession>A0A5R9F754</accession>
<comment type="caution">
    <text evidence="3">The sequence shown here is derived from an EMBL/GenBank/DDBJ whole genome shotgun (WGS) entry which is preliminary data.</text>
</comment>
<feature type="domain" description="Purine catabolism PurC-like" evidence="2">
    <location>
        <begin position="8"/>
        <end position="126"/>
    </location>
</feature>
<dbReference type="PANTHER" id="PTHR33744:SF1">
    <property type="entry name" value="DNA-BINDING TRANSCRIPTIONAL ACTIVATOR ADER"/>
    <property type="match status" value="1"/>
</dbReference>
<sequence>MPPTLASLVQHSALKLTVRAGEERLDVPVRWAHASELADPVPYMEGGELLLITAPKLDVENPDAMRRYVKRLVGAGVVGLGFAVGVHYEDVPKALVDAAEKEGLPLLEVPRRTPFLAISKAVSAAIAADQYRAVTAGFAAQRELTKQALSAGPEGVLTALASQVDGWSALYDASGAVVAAAPEWAGRRAARLTADVERLWERAAPASSVVGGQVEADDEDGGDSDGGGGVAGGADGGGEDRVELHSLGTGRRARAALAVGTAAALGTAERYAVHSAIALLTLTTERSRSLYAAEQRIGVAVLRMLLAGEPDHARAVAGDLYGELLDAPYRMILAEAAPTARGRSGGGAAAATEAWADGGADLLGALAEVAEAAAA</sequence>
<gene>
    <name evidence="3" type="ORF">FE633_46795</name>
</gene>
<feature type="compositionally biased region" description="Gly residues" evidence="1">
    <location>
        <begin position="224"/>
        <end position="236"/>
    </location>
</feature>
<feature type="region of interest" description="Disordered" evidence="1">
    <location>
        <begin position="207"/>
        <end position="243"/>
    </location>
</feature>
<protein>
    <submittedName>
        <fullName evidence="3">PucR family transcriptional regulator</fullName>
    </submittedName>
</protein>
<keyword evidence="4" id="KW-1185">Reference proteome</keyword>
<evidence type="ECO:0000313" key="3">
    <source>
        <dbReference type="EMBL" id="TLS39457.1"/>
    </source>
</evidence>
<proteinExistence type="predicted"/>
<dbReference type="AlphaFoldDB" id="A0A5R9F754"/>
<evidence type="ECO:0000256" key="1">
    <source>
        <dbReference type="SAM" id="MobiDB-lite"/>
    </source>
</evidence>
<reference evidence="3 4" key="1">
    <citation type="submission" date="2019-05" db="EMBL/GenBank/DDBJ databases">
        <title>Streptomyces sp. NEAU-C151, a novel actinomycete isolated from soil.</title>
        <authorList>
            <person name="Han L."/>
            <person name="Jiang H."/>
        </authorList>
    </citation>
    <scope>NUCLEOTIDE SEQUENCE [LARGE SCALE GENOMIC DNA]</scope>
    <source>
        <strain evidence="3 4">NEAU-C151</strain>
    </source>
</reference>
<dbReference type="EMBL" id="VBZC01000148">
    <property type="protein sequence ID" value="TLS39457.1"/>
    <property type="molecule type" value="Genomic_DNA"/>
</dbReference>
<organism evidence="3 4">
    <name type="scientific">Streptomyces montanus</name>
    <dbReference type="NCBI Taxonomy" id="2580423"/>
    <lineage>
        <taxon>Bacteria</taxon>
        <taxon>Bacillati</taxon>
        <taxon>Actinomycetota</taxon>
        <taxon>Actinomycetes</taxon>
        <taxon>Kitasatosporales</taxon>
        <taxon>Streptomycetaceae</taxon>
        <taxon>Streptomyces</taxon>
    </lineage>
</organism>
<dbReference type="InterPro" id="IPR051448">
    <property type="entry name" value="CdaR-like_regulators"/>
</dbReference>
<dbReference type="Pfam" id="PF07905">
    <property type="entry name" value="PucR"/>
    <property type="match status" value="1"/>
</dbReference>
<evidence type="ECO:0000313" key="4">
    <source>
        <dbReference type="Proteomes" id="UP000305906"/>
    </source>
</evidence>
<dbReference type="RefSeq" id="WP_171060416.1">
    <property type="nucleotide sequence ID" value="NZ_VBZC01000148.1"/>
</dbReference>
<dbReference type="Proteomes" id="UP000305906">
    <property type="component" value="Unassembled WGS sequence"/>
</dbReference>
<dbReference type="PANTHER" id="PTHR33744">
    <property type="entry name" value="CARBOHYDRATE DIACID REGULATOR"/>
    <property type="match status" value="1"/>
</dbReference>